<dbReference type="RefSeq" id="WP_150022387.1">
    <property type="nucleotide sequence ID" value="NZ_VWOJ01000001.1"/>
</dbReference>
<dbReference type="InterPro" id="IPR052164">
    <property type="entry name" value="Anthracycline_SecMetBiosynth"/>
</dbReference>
<evidence type="ECO:0000313" key="3">
    <source>
        <dbReference type="Proteomes" id="UP000325122"/>
    </source>
</evidence>
<dbReference type="Pfam" id="PF18029">
    <property type="entry name" value="Glyoxalase_6"/>
    <property type="match status" value="1"/>
</dbReference>
<evidence type="ECO:0000259" key="1">
    <source>
        <dbReference type="PROSITE" id="PS51819"/>
    </source>
</evidence>
<protein>
    <submittedName>
        <fullName evidence="2">VOC family protein</fullName>
    </submittedName>
</protein>
<dbReference type="CDD" id="cd07247">
    <property type="entry name" value="SgaA_N_like"/>
    <property type="match status" value="1"/>
</dbReference>
<organism evidence="2 3">
    <name type="scientific">Alkalicaulis satelles</name>
    <dbReference type="NCBI Taxonomy" id="2609175"/>
    <lineage>
        <taxon>Bacteria</taxon>
        <taxon>Pseudomonadati</taxon>
        <taxon>Pseudomonadota</taxon>
        <taxon>Alphaproteobacteria</taxon>
        <taxon>Maricaulales</taxon>
        <taxon>Maricaulaceae</taxon>
        <taxon>Alkalicaulis</taxon>
    </lineage>
</organism>
<proteinExistence type="predicted"/>
<sequence length="127" mass="14106">MPNKLAHFAIEADDVDRARQFYESVFGWRFSPWGPPGFYLIEGAGVNGALQQRREPAPDGRKGFECTFAVDDLDAAIARIEVAGGRIIGGRHAIPTIGELCQWADTEGNEALIMQYAPDRLKQMNLR</sequence>
<name>A0A5M6ZN63_9PROT</name>
<dbReference type="Proteomes" id="UP000325122">
    <property type="component" value="Unassembled WGS sequence"/>
</dbReference>
<dbReference type="Gene3D" id="3.10.180.10">
    <property type="entry name" value="2,3-Dihydroxybiphenyl 1,2-Dioxygenase, domain 1"/>
    <property type="match status" value="1"/>
</dbReference>
<comment type="caution">
    <text evidence="2">The sequence shown here is derived from an EMBL/GenBank/DDBJ whole genome shotgun (WGS) entry which is preliminary data.</text>
</comment>
<keyword evidence="3" id="KW-1185">Reference proteome</keyword>
<gene>
    <name evidence="2" type="ORF">F1654_05085</name>
</gene>
<dbReference type="SUPFAM" id="SSF54593">
    <property type="entry name" value="Glyoxalase/Bleomycin resistance protein/Dihydroxybiphenyl dioxygenase"/>
    <property type="match status" value="1"/>
</dbReference>
<feature type="domain" description="VOC" evidence="1">
    <location>
        <begin position="4"/>
        <end position="116"/>
    </location>
</feature>
<accession>A0A5M6ZN63</accession>
<dbReference type="InterPro" id="IPR041581">
    <property type="entry name" value="Glyoxalase_6"/>
</dbReference>
<dbReference type="PANTHER" id="PTHR33993">
    <property type="entry name" value="GLYOXALASE-RELATED"/>
    <property type="match status" value="1"/>
</dbReference>
<dbReference type="PANTHER" id="PTHR33993:SF2">
    <property type="entry name" value="VOC DOMAIN-CONTAINING PROTEIN"/>
    <property type="match status" value="1"/>
</dbReference>
<reference evidence="2 3" key="1">
    <citation type="submission" date="2019-09" db="EMBL/GenBank/DDBJ databases">
        <authorList>
            <person name="Kevbrin V."/>
            <person name="Grouzdev D.S."/>
        </authorList>
    </citation>
    <scope>NUCLEOTIDE SEQUENCE [LARGE SCALE GENOMIC DNA]</scope>
    <source>
        <strain evidence="2 3">G-192</strain>
    </source>
</reference>
<dbReference type="InterPro" id="IPR029068">
    <property type="entry name" value="Glyas_Bleomycin-R_OHBP_Dase"/>
</dbReference>
<evidence type="ECO:0000313" key="2">
    <source>
        <dbReference type="EMBL" id="KAA5805355.1"/>
    </source>
</evidence>
<dbReference type="InterPro" id="IPR037523">
    <property type="entry name" value="VOC_core"/>
</dbReference>
<dbReference type="AlphaFoldDB" id="A0A5M6ZN63"/>
<dbReference type="EMBL" id="VWOJ01000001">
    <property type="protein sequence ID" value="KAA5805355.1"/>
    <property type="molecule type" value="Genomic_DNA"/>
</dbReference>
<dbReference type="PROSITE" id="PS51819">
    <property type="entry name" value="VOC"/>
    <property type="match status" value="1"/>
</dbReference>